<reference evidence="2" key="1">
    <citation type="journal article" date="2005" name="Nature">
        <title>The map-based sequence of the rice genome.</title>
        <authorList>
            <consortium name="International rice genome sequencing project (IRGSP)"/>
            <person name="Matsumoto T."/>
            <person name="Wu J."/>
            <person name="Kanamori H."/>
            <person name="Katayose Y."/>
            <person name="Fujisawa M."/>
            <person name="Namiki N."/>
            <person name="Mizuno H."/>
            <person name="Yamamoto K."/>
            <person name="Antonio B.A."/>
            <person name="Baba T."/>
            <person name="Sakata K."/>
            <person name="Nagamura Y."/>
            <person name="Aoki H."/>
            <person name="Arikawa K."/>
            <person name="Arita K."/>
            <person name="Bito T."/>
            <person name="Chiden Y."/>
            <person name="Fujitsuka N."/>
            <person name="Fukunaka R."/>
            <person name="Hamada M."/>
            <person name="Harada C."/>
            <person name="Hayashi A."/>
            <person name="Hijishita S."/>
            <person name="Honda M."/>
            <person name="Hosokawa S."/>
            <person name="Ichikawa Y."/>
            <person name="Idonuma A."/>
            <person name="Iijima M."/>
            <person name="Ikeda M."/>
            <person name="Ikeno M."/>
            <person name="Ito K."/>
            <person name="Ito S."/>
            <person name="Ito T."/>
            <person name="Ito Y."/>
            <person name="Ito Y."/>
            <person name="Iwabuchi A."/>
            <person name="Kamiya K."/>
            <person name="Karasawa W."/>
            <person name="Kurita K."/>
            <person name="Katagiri S."/>
            <person name="Kikuta A."/>
            <person name="Kobayashi H."/>
            <person name="Kobayashi N."/>
            <person name="Machita K."/>
            <person name="Maehara T."/>
            <person name="Masukawa M."/>
            <person name="Mizubayashi T."/>
            <person name="Mukai Y."/>
            <person name="Nagasaki H."/>
            <person name="Nagata Y."/>
            <person name="Naito S."/>
            <person name="Nakashima M."/>
            <person name="Nakama Y."/>
            <person name="Nakamichi Y."/>
            <person name="Nakamura M."/>
            <person name="Meguro A."/>
            <person name="Negishi M."/>
            <person name="Ohta I."/>
            <person name="Ohta T."/>
            <person name="Okamoto M."/>
            <person name="Ono N."/>
            <person name="Saji S."/>
            <person name="Sakaguchi M."/>
            <person name="Sakai K."/>
            <person name="Shibata M."/>
            <person name="Shimokawa T."/>
            <person name="Song J."/>
            <person name="Takazaki Y."/>
            <person name="Terasawa K."/>
            <person name="Tsugane M."/>
            <person name="Tsuji K."/>
            <person name="Ueda S."/>
            <person name="Waki K."/>
            <person name="Yamagata H."/>
            <person name="Yamamoto M."/>
            <person name="Yamamoto S."/>
            <person name="Yamane H."/>
            <person name="Yoshiki S."/>
            <person name="Yoshihara R."/>
            <person name="Yukawa K."/>
            <person name="Zhong H."/>
            <person name="Yano M."/>
            <person name="Yuan Q."/>
            <person name="Ouyang S."/>
            <person name="Liu J."/>
            <person name="Jones K.M."/>
            <person name="Gansberger K."/>
            <person name="Moffat K."/>
            <person name="Hill J."/>
            <person name="Bera J."/>
            <person name="Fadrosh D."/>
            <person name="Jin S."/>
            <person name="Johri S."/>
            <person name="Kim M."/>
            <person name="Overton L."/>
            <person name="Reardon M."/>
            <person name="Tsitrin T."/>
            <person name="Vuong H."/>
            <person name="Weaver B."/>
            <person name="Ciecko A."/>
            <person name="Tallon L."/>
            <person name="Jackson J."/>
            <person name="Pai G."/>
            <person name="Aken S.V."/>
            <person name="Utterback T."/>
            <person name="Reidmuller S."/>
            <person name="Feldblyum T."/>
            <person name="Hsiao J."/>
            <person name="Zismann V."/>
            <person name="Iobst S."/>
            <person name="de Vazeille A.R."/>
            <person name="Buell C.R."/>
            <person name="Ying K."/>
            <person name="Li Y."/>
            <person name="Lu T."/>
            <person name="Huang Y."/>
            <person name="Zhao Q."/>
            <person name="Feng Q."/>
            <person name="Zhang L."/>
            <person name="Zhu J."/>
            <person name="Weng Q."/>
            <person name="Mu J."/>
            <person name="Lu Y."/>
            <person name="Fan D."/>
            <person name="Liu Y."/>
            <person name="Guan J."/>
            <person name="Zhang Y."/>
            <person name="Yu S."/>
            <person name="Liu X."/>
            <person name="Zhang Y."/>
            <person name="Hong G."/>
            <person name="Han B."/>
            <person name="Choisne N."/>
            <person name="Demange N."/>
            <person name="Orjeda G."/>
            <person name="Samain S."/>
            <person name="Cattolico L."/>
            <person name="Pelletier E."/>
            <person name="Couloux A."/>
            <person name="Segurens B."/>
            <person name="Wincker P."/>
            <person name="D'Hont A."/>
            <person name="Scarpelli C."/>
            <person name="Weissenbach J."/>
            <person name="Salanoubat M."/>
            <person name="Quetier F."/>
            <person name="Yu Y."/>
            <person name="Kim H.R."/>
            <person name="Rambo T."/>
            <person name="Currie J."/>
            <person name="Collura K."/>
            <person name="Luo M."/>
            <person name="Yang T."/>
            <person name="Ammiraju J.S.S."/>
            <person name="Engler F."/>
            <person name="Soderlund C."/>
            <person name="Wing R.A."/>
            <person name="Palmer L.E."/>
            <person name="de la Bastide M."/>
            <person name="Spiegel L."/>
            <person name="Nascimento L."/>
            <person name="Zutavern T."/>
            <person name="O'Shaughnessy A."/>
            <person name="Dike S."/>
            <person name="Dedhia N."/>
            <person name="Preston R."/>
            <person name="Balija V."/>
            <person name="McCombie W.R."/>
            <person name="Chow T."/>
            <person name="Chen H."/>
            <person name="Chung M."/>
            <person name="Chen C."/>
            <person name="Shaw J."/>
            <person name="Wu H."/>
            <person name="Hsiao K."/>
            <person name="Chao Y."/>
            <person name="Chu M."/>
            <person name="Cheng C."/>
            <person name="Hour A."/>
            <person name="Lee P."/>
            <person name="Lin S."/>
            <person name="Lin Y."/>
            <person name="Liou J."/>
            <person name="Liu S."/>
            <person name="Hsing Y."/>
            <person name="Raghuvanshi S."/>
            <person name="Mohanty A."/>
            <person name="Bharti A.K."/>
            <person name="Gaur A."/>
            <person name="Gupta V."/>
            <person name="Kumar D."/>
            <person name="Ravi V."/>
            <person name="Vij S."/>
            <person name="Kapur A."/>
            <person name="Khurana P."/>
            <person name="Khurana P."/>
            <person name="Khurana J.P."/>
            <person name="Tyagi A.K."/>
            <person name="Gaikwad K."/>
            <person name="Singh A."/>
            <person name="Dalal V."/>
            <person name="Srivastava S."/>
            <person name="Dixit A."/>
            <person name="Pal A.K."/>
            <person name="Ghazi I.A."/>
            <person name="Yadav M."/>
            <person name="Pandit A."/>
            <person name="Bhargava A."/>
            <person name="Sureshbabu K."/>
            <person name="Batra K."/>
            <person name="Sharma T.R."/>
            <person name="Mohapatra T."/>
            <person name="Singh N.K."/>
            <person name="Messing J."/>
            <person name="Nelson A.B."/>
            <person name="Fuks G."/>
            <person name="Kavchok S."/>
            <person name="Keizer G."/>
            <person name="Linton E."/>
            <person name="Llaca V."/>
            <person name="Song R."/>
            <person name="Tanyolac B."/>
            <person name="Young S."/>
            <person name="Ho-Il K."/>
            <person name="Hahn J.H."/>
            <person name="Sangsakoo G."/>
            <person name="Vanavichit A."/>
            <person name="de Mattos Luiz.A.T."/>
            <person name="Zimmer P.D."/>
            <person name="Malone G."/>
            <person name="Dellagostin O."/>
            <person name="de Oliveira A.C."/>
            <person name="Bevan M."/>
            <person name="Bancroft I."/>
            <person name="Minx P."/>
            <person name="Cordum H."/>
            <person name="Wilson R."/>
            <person name="Cheng Z."/>
            <person name="Jin W."/>
            <person name="Jiang J."/>
            <person name="Leong S.A."/>
            <person name="Iwama H."/>
            <person name="Gojobori T."/>
            <person name="Itoh T."/>
            <person name="Niimura Y."/>
            <person name="Fujii Y."/>
            <person name="Habara T."/>
            <person name="Sakai H."/>
            <person name="Sato Y."/>
            <person name="Wilson G."/>
            <person name="Kumar K."/>
            <person name="McCouch S."/>
            <person name="Juretic N."/>
            <person name="Hoen D."/>
            <person name="Wright S."/>
            <person name="Bruskiewich R."/>
            <person name="Bureau T."/>
            <person name="Miyao A."/>
            <person name="Hirochika H."/>
            <person name="Nishikawa T."/>
            <person name="Kadowaki K."/>
            <person name="Sugiura M."/>
            <person name="Burr B."/>
            <person name="Sasaki T."/>
        </authorList>
    </citation>
    <scope>NUCLEOTIDE SEQUENCE [LARGE SCALE GENOMIC DNA]</scope>
    <source>
        <strain evidence="2">cv. Nipponbare</strain>
    </source>
</reference>
<evidence type="ECO:0000313" key="1">
    <source>
        <dbReference type="EMBL" id="BAD61994.1"/>
    </source>
</evidence>
<sequence>MNQSIYPNEDAMMLQDGSTITRHDKTDLIGMHRRWLQLMDTDDAGTAHAATPPARCCDLRLLRSDDYVASLPAVLPEPRICSSAASKSARTDRLLPDLCTGLCPRGRAVIVN</sequence>
<name>Q5Z5U6_ORYSJ</name>
<proteinExistence type="predicted"/>
<organism evidence="1 2">
    <name type="scientific">Oryza sativa subsp. japonica</name>
    <name type="common">Rice</name>
    <dbReference type="NCBI Taxonomy" id="39947"/>
    <lineage>
        <taxon>Eukaryota</taxon>
        <taxon>Viridiplantae</taxon>
        <taxon>Streptophyta</taxon>
        <taxon>Embryophyta</taxon>
        <taxon>Tracheophyta</taxon>
        <taxon>Spermatophyta</taxon>
        <taxon>Magnoliopsida</taxon>
        <taxon>Liliopsida</taxon>
        <taxon>Poales</taxon>
        <taxon>Poaceae</taxon>
        <taxon>BOP clade</taxon>
        <taxon>Oryzoideae</taxon>
        <taxon>Oryzeae</taxon>
        <taxon>Oryzinae</taxon>
        <taxon>Oryza</taxon>
        <taxon>Oryza sativa</taxon>
    </lineage>
</organism>
<accession>Q5Z5U6</accession>
<dbReference type="EMBL" id="AP005468">
    <property type="protein sequence ID" value="BAD61994.1"/>
    <property type="molecule type" value="Genomic_DNA"/>
</dbReference>
<dbReference type="AlphaFoldDB" id="Q5Z5U6"/>
<protein>
    <submittedName>
        <fullName evidence="1">Uncharacterized protein</fullName>
    </submittedName>
</protein>
<dbReference type="Proteomes" id="UP000000763">
    <property type="component" value="Chromosome 6"/>
</dbReference>
<reference evidence="2" key="2">
    <citation type="journal article" date="2008" name="Nucleic Acids Res.">
        <title>The rice annotation project database (RAP-DB): 2008 update.</title>
        <authorList>
            <consortium name="The rice annotation project (RAP)"/>
        </authorList>
    </citation>
    <scope>GENOME REANNOTATION</scope>
    <source>
        <strain evidence="2">cv. Nipponbare</strain>
    </source>
</reference>
<gene>
    <name evidence="1" type="primary">OSJNBa0020P04.30</name>
</gene>
<evidence type="ECO:0000313" key="2">
    <source>
        <dbReference type="Proteomes" id="UP000000763"/>
    </source>
</evidence>